<evidence type="ECO:0000313" key="3">
    <source>
        <dbReference type="Proteomes" id="UP001341840"/>
    </source>
</evidence>
<reference evidence="2 3" key="1">
    <citation type="journal article" date="2023" name="Plants (Basel)">
        <title>Bridging the Gap: Combining Genomics and Transcriptomics Approaches to Understand Stylosanthes scabra, an Orphan Legume from the Brazilian Caatinga.</title>
        <authorList>
            <person name="Ferreira-Neto J.R.C."/>
            <person name="da Silva M.D."/>
            <person name="Binneck E."/>
            <person name="de Melo N.F."/>
            <person name="da Silva R.H."/>
            <person name="de Melo A.L.T.M."/>
            <person name="Pandolfi V."/>
            <person name="Bustamante F.O."/>
            <person name="Brasileiro-Vidal A.C."/>
            <person name="Benko-Iseppon A.M."/>
        </authorList>
    </citation>
    <scope>NUCLEOTIDE SEQUENCE [LARGE SCALE GENOMIC DNA]</scope>
    <source>
        <tissue evidence="2">Leaves</tissue>
    </source>
</reference>
<feature type="region of interest" description="Disordered" evidence="1">
    <location>
        <begin position="35"/>
        <end position="133"/>
    </location>
</feature>
<dbReference type="Proteomes" id="UP001341840">
    <property type="component" value="Unassembled WGS sequence"/>
</dbReference>
<accession>A0ABU6R0U8</accession>
<name>A0ABU6R0U8_9FABA</name>
<evidence type="ECO:0000256" key="1">
    <source>
        <dbReference type="SAM" id="MobiDB-lite"/>
    </source>
</evidence>
<dbReference type="EMBL" id="JASCZI010006626">
    <property type="protein sequence ID" value="MED6117539.1"/>
    <property type="molecule type" value="Genomic_DNA"/>
</dbReference>
<protein>
    <submittedName>
        <fullName evidence="2">Uncharacterized protein</fullName>
    </submittedName>
</protein>
<evidence type="ECO:0000313" key="2">
    <source>
        <dbReference type="EMBL" id="MED6117539.1"/>
    </source>
</evidence>
<feature type="compositionally biased region" description="Low complexity" evidence="1">
    <location>
        <begin position="121"/>
        <end position="133"/>
    </location>
</feature>
<organism evidence="2 3">
    <name type="scientific">Stylosanthes scabra</name>
    <dbReference type="NCBI Taxonomy" id="79078"/>
    <lineage>
        <taxon>Eukaryota</taxon>
        <taxon>Viridiplantae</taxon>
        <taxon>Streptophyta</taxon>
        <taxon>Embryophyta</taxon>
        <taxon>Tracheophyta</taxon>
        <taxon>Spermatophyta</taxon>
        <taxon>Magnoliopsida</taxon>
        <taxon>eudicotyledons</taxon>
        <taxon>Gunneridae</taxon>
        <taxon>Pentapetalae</taxon>
        <taxon>rosids</taxon>
        <taxon>fabids</taxon>
        <taxon>Fabales</taxon>
        <taxon>Fabaceae</taxon>
        <taxon>Papilionoideae</taxon>
        <taxon>50 kb inversion clade</taxon>
        <taxon>dalbergioids sensu lato</taxon>
        <taxon>Dalbergieae</taxon>
        <taxon>Pterocarpus clade</taxon>
        <taxon>Stylosanthes</taxon>
    </lineage>
</organism>
<proteinExistence type="predicted"/>
<gene>
    <name evidence="2" type="ORF">PIB30_110923</name>
</gene>
<feature type="compositionally biased region" description="Polar residues" evidence="1">
    <location>
        <begin position="78"/>
        <end position="92"/>
    </location>
</feature>
<sequence>MPEDQGFAVDPTNGNLYIAGSPRIRFYFLPQQSSQEPLLSPSFDPMEPYDFSLSNLHPNPPPSPTHTPQYSPLPYHSPINSSLHNDTSSIHSNPYPGPLGEVLAPFVQGTSSTSSEEDPSEASSAPSASANNY</sequence>
<comment type="caution">
    <text evidence="2">The sequence shown here is derived from an EMBL/GenBank/DDBJ whole genome shotgun (WGS) entry which is preliminary data.</text>
</comment>
<keyword evidence="3" id="KW-1185">Reference proteome</keyword>